<gene>
    <name evidence="1" type="ORF">CRV2_00004006</name>
</gene>
<protein>
    <submittedName>
        <fullName evidence="1">Uncharacterized protein</fullName>
    </submittedName>
</protein>
<proteinExistence type="predicted"/>
<name>A0ACA9T7F5_BIOOC</name>
<evidence type="ECO:0000313" key="1">
    <source>
        <dbReference type="EMBL" id="CAG9936824.1"/>
    </source>
</evidence>
<evidence type="ECO:0000313" key="2">
    <source>
        <dbReference type="Proteomes" id="UP000836387"/>
    </source>
</evidence>
<reference evidence="1" key="2">
    <citation type="submission" date="2021-10" db="EMBL/GenBank/DDBJ databases">
        <authorList>
            <person name="Piombo E."/>
        </authorList>
    </citation>
    <scope>NUCLEOTIDE SEQUENCE</scope>
</reference>
<sequence length="344" mass="36589">MANDTMKSWQYSTFNGKLEDHLTITEAPIPAHSSLTGDQLLVQVISAAINPLDYKLAESGFMGRLVIPRPATPGLDFCGRVIAKHPSNTAFETGQLVFGGFNNPGKNGTLAQYTVIPGTCCSPLPSGVDPDQAAAVGTAAATSAYQSLTPKSLKPGSKIFINGGSGGVGTWSVQLAKILGADVVTSCSTGNVDMCKQLGADEVLDYKKTNVIEDLKKRGKVFDLIVDNVGSSADLYSASGSILKPHGVYYQVGVGSQLTMGTMAATVKRQVLPKIFGGHRYKFLTMNNSSEFLHPIGDWMAEGKAKAIIDSTFSFEEVPDAFRKLKEGHTKGKIVIHVSQSPEE</sequence>
<accession>A0ACA9T7F5</accession>
<comment type="caution">
    <text evidence="1">The sequence shown here is derived from an EMBL/GenBank/DDBJ whole genome shotgun (WGS) entry which is preliminary data.</text>
</comment>
<keyword evidence="2" id="KW-1185">Reference proteome</keyword>
<dbReference type="EMBL" id="CADEHS020000001">
    <property type="protein sequence ID" value="CAG9936824.1"/>
    <property type="molecule type" value="Genomic_DNA"/>
</dbReference>
<organism evidence="1 2">
    <name type="scientific">Clonostachys rosea f. rosea IK726</name>
    <dbReference type="NCBI Taxonomy" id="1349383"/>
    <lineage>
        <taxon>Eukaryota</taxon>
        <taxon>Fungi</taxon>
        <taxon>Dikarya</taxon>
        <taxon>Ascomycota</taxon>
        <taxon>Pezizomycotina</taxon>
        <taxon>Sordariomycetes</taxon>
        <taxon>Hypocreomycetidae</taxon>
        <taxon>Hypocreales</taxon>
        <taxon>Bionectriaceae</taxon>
        <taxon>Clonostachys</taxon>
    </lineage>
</organism>
<dbReference type="Proteomes" id="UP000836387">
    <property type="component" value="Unassembled WGS sequence"/>
</dbReference>
<reference evidence="1" key="1">
    <citation type="submission" date="2020-04" db="EMBL/GenBank/DDBJ databases">
        <authorList>
            <person name="Broberg M."/>
        </authorList>
    </citation>
    <scope>NUCLEOTIDE SEQUENCE</scope>
</reference>